<protein>
    <submittedName>
        <fullName evidence="1">Uncharacterized protein</fullName>
    </submittedName>
</protein>
<reference evidence="1" key="1">
    <citation type="submission" date="2021-06" db="EMBL/GenBank/DDBJ databases">
        <authorList>
            <person name="Hodson N. C."/>
            <person name="Mongue J. A."/>
            <person name="Jaron S. K."/>
        </authorList>
    </citation>
    <scope>NUCLEOTIDE SEQUENCE</scope>
</reference>
<evidence type="ECO:0000313" key="1">
    <source>
        <dbReference type="EMBL" id="CAG7649279.1"/>
    </source>
</evidence>
<gene>
    <name evidence="1" type="ORF">AFUS01_LOCUS683</name>
</gene>
<dbReference type="AlphaFoldDB" id="A0A8J2JGR0"/>
<dbReference type="Proteomes" id="UP000708208">
    <property type="component" value="Unassembled WGS sequence"/>
</dbReference>
<keyword evidence="2" id="KW-1185">Reference proteome</keyword>
<name>A0A8J2JGR0_9HEXA</name>
<organism evidence="1 2">
    <name type="scientific">Allacma fusca</name>
    <dbReference type="NCBI Taxonomy" id="39272"/>
    <lineage>
        <taxon>Eukaryota</taxon>
        <taxon>Metazoa</taxon>
        <taxon>Ecdysozoa</taxon>
        <taxon>Arthropoda</taxon>
        <taxon>Hexapoda</taxon>
        <taxon>Collembola</taxon>
        <taxon>Symphypleona</taxon>
        <taxon>Sminthuridae</taxon>
        <taxon>Allacma</taxon>
    </lineage>
</organism>
<dbReference type="EMBL" id="CAJVCH010003573">
    <property type="protein sequence ID" value="CAG7649279.1"/>
    <property type="molecule type" value="Genomic_DNA"/>
</dbReference>
<proteinExistence type="predicted"/>
<evidence type="ECO:0000313" key="2">
    <source>
        <dbReference type="Proteomes" id="UP000708208"/>
    </source>
</evidence>
<sequence length="60" mass="6603">QQLLDNDVDSAVIIVDLKDVEYTFSLCRRTFNLGMEIAKELNSVAPGVFGQCIILNGNDS</sequence>
<accession>A0A8J2JGR0</accession>
<comment type="caution">
    <text evidence="1">The sequence shown here is derived from an EMBL/GenBank/DDBJ whole genome shotgun (WGS) entry which is preliminary data.</text>
</comment>
<feature type="non-terminal residue" evidence="1">
    <location>
        <position position="1"/>
    </location>
</feature>